<accession>A0A829NBC3</accession>
<dbReference type="Proteomes" id="UP000018690">
    <property type="component" value="Unassembled WGS sequence"/>
</dbReference>
<organism evidence="1 2">
    <name type="scientific">Mediterraneibacter gnavus (strain CC55_001C)</name>
    <dbReference type="NCBI Taxonomy" id="1073375"/>
    <lineage>
        <taxon>Bacteria</taxon>
        <taxon>Bacillati</taxon>
        <taxon>Bacillota</taxon>
        <taxon>Clostridia</taxon>
        <taxon>Lachnospirales</taxon>
        <taxon>Lachnospiraceae</taxon>
        <taxon>Mediterraneibacter</taxon>
    </lineage>
</organism>
<evidence type="ECO:0000313" key="2">
    <source>
        <dbReference type="Proteomes" id="UP000018690"/>
    </source>
</evidence>
<dbReference type="EMBL" id="AZJF01000012">
    <property type="protein sequence ID" value="ETD15610.1"/>
    <property type="molecule type" value="Genomic_DNA"/>
</dbReference>
<proteinExistence type="predicted"/>
<reference evidence="1 2" key="1">
    <citation type="submission" date="2013-10" db="EMBL/GenBank/DDBJ databases">
        <title>The Genome Sequence of Ruminococcus gnavus CC55_001C.</title>
        <authorList>
            <consortium name="The Broad Institute Genomics Platform"/>
            <person name="Earl A."/>
            <person name="Allen-Vercoe E."/>
            <person name="Daigneault M."/>
            <person name="Young S.K."/>
            <person name="Zeng Q."/>
            <person name="Gargeya S."/>
            <person name="Fitzgerald M."/>
            <person name="Abouelleil A."/>
            <person name="Alvarado L."/>
            <person name="Chapman S.B."/>
            <person name="Gainer-Dewar J."/>
            <person name="Goldberg J."/>
            <person name="Griggs A."/>
            <person name="Gujja S."/>
            <person name="Hansen M."/>
            <person name="Howarth C."/>
            <person name="Imamovic A."/>
            <person name="Ireland A."/>
            <person name="Larimer J."/>
            <person name="McCowan C."/>
            <person name="Murphy C."/>
            <person name="Pearson M."/>
            <person name="Poon T.W."/>
            <person name="Priest M."/>
            <person name="Roberts A."/>
            <person name="Saif S."/>
            <person name="Shea T."/>
            <person name="Sykes S."/>
            <person name="Wortman J."/>
            <person name="Nusbaum C."/>
            <person name="Birren B."/>
        </authorList>
    </citation>
    <scope>NUCLEOTIDE SEQUENCE [LARGE SCALE GENOMIC DNA]</scope>
    <source>
        <strain evidence="1 2">CC55_001C</strain>
    </source>
</reference>
<protein>
    <submittedName>
        <fullName evidence="1">Uncharacterized protein</fullName>
    </submittedName>
</protein>
<keyword evidence="2" id="KW-1185">Reference proteome</keyword>
<comment type="caution">
    <text evidence="1">The sequence shown here is derived from an EMBL/GenBank/DDBJ whole genome shotgun (WGS) entry which is preliminary data.</text>
</comment>
<gene>
    <name evidence="1" type="ORF">HMPREF1201_02956</name>
</gene>
<sequence>MGRTKRLKELTIKDNFMFGAVMMDEDNCKGLLERVLEIQIDRVDVSKEKSIVYHPEYKGIVVQLSRQKSKLFIMN</sequence>
<dbReference type="AlphaFoldDB" id="A0A829NBC3"/>
<name>A0A829NBC3_MEDG5</name>
<evidence type="ECO:0000313" key="1">
    <source>
        <dbReference type="EMBL" id="ETD15610.1"/>
    </source>
</evidence>